<gene>
    <name evidence="2" type="ORF">GA0061098_1004203</name>
</gene>
<keyword evidence="1" id="KW-1133">Transmembrane helix</keyword>
<proteinExistence type="predicted"/>
<keyword evidence="1" id="KW-0812">Transmembrane</keyword>
<evidence type="ECO:0000313" key="3">
    <source>
        <dbReference type="Proteomes" id="UP000199184"/>
    </source>
</evidence>
<accession>A0A1C3VGM9</accession>
<evidence type="ECO:0000313" key="2">
    <source>
        <dbReference type="EMBL" id="SCB26891.1"/>
    </source>
</evidence>
<organism evidence="2 3">
    <name type="scientific">Bradyrhizobium shewense</name>
    <dbReference type="NCBI Taxonomy" id="1761772"/>
    <lineage>
        <taxon>Bacteria</taxon>
        <taxon>Pseudomonadati</taxon>
        <taxon>Pseudomonadota</taxon>
        <taxon>Alphaproteobacteria</taxon>
        <taxon>Hyphomicrobiales</taxon>
        <taxon>Nitrobacteraceae</taxon>
        <taxon>Bradyrhizobium</taxon>
    </lineage>
</organism>
<dbReference type="AlphaFoldDB" id="A0A1C3VGM9"/>
<feature type="transmembrane region" description="Helical" evidence="1">
    <location>
        <begin position="70"/>
        <end position="96"/>
    </location>
</feature>
<reference evidence="3" key="1">
    <citation type="submission" date="2016-08" db="EMBL/GenBank/DDBJ databases">
        <authorList>
            <person name="Varghese N."/>
            <person name="Submissions Spin"/>
        </authorList>
    </citation>
    <scope>NUCLEOTIDE SEQUENCE [LARGE SCALE GENOMIC DNA]</scope>
    <source>
        <strain evidence="3">ERR11</strain>
    </source>
</reference>
<feature type="transmembrane region" description="Helical" evidence="1">
    <location>
        <begin position="178"/>
        <end position="204"/>
    </location>
</feature>
<feature type="transmembrane region" description="Helical" evidence="1">
    <location>
        <begin position="235"/>
        <end position="258"/>
    </location>
</feature>
<name>A0A1C3VGM9_9BRAD</name>
<dbReference type="RefSeq" id="WP_091956202.1">
    <property type="nucleotide sequence ID" value="NZ_FMAI01000004.1"/>
</dbReference>
<keyword evidence="1" id="KW-0472">Membrane</keyword>
<keyword evidence="3" id="KW-1185">Reference proteome</keyword>
<feature type="transmembrane region" description="Helical" evidence="1">
    <location>
        <begin position="420"/>
        <end position="437"/>
    </location>
</feature>
<dbReference type="Proteomes" id="UP000199184">
    <property type="component" value="Unassembled WGS sequence"/>
</dbReference>
<dbReference type="EMBL" id="FMAI01000004">
    <property type="protein sequence ID" value="SCB26891.1"/>
    <property type="molecule type" value="Genomic_DNA"/>
</dbReference>
<protein>
    <recommendedName>
        <fullName evidence="4">Oligosaccharide repeat unit polymerase</fullName>
    </recommendedName>
</protein>
<feature type="transmembrane region" description="Helical" evidence="1">
    <location>
        <begin position="357"/>
        <end position="377"/>
    </location>
</feature>
<evidence type="ECO:0008006" key="4">
    <source>
        <dbReference type="Google" id="ProtNLM"/>
    </source>
</evidence>
<feature type="transmembrane region" description="Helical" evidence="1">
    <location>
        <begin position="389"/>
        <end position="408"/>
    </location>
</feature>
<evidence type="ECO:0000256" key="1">
    <source>
        <dbReference type="SAM" id="Phobius"/>
    </source>
</evidence>
<sequence length="451" mass="49949">MIELALVFQVAIFALAMHFAISSRRFHLGDPLFYYLVFHGIFFVLRPIAVHLFDLRFVVNRIGFELSDELFVWTLLCSDVGLIAWLAVGATVRGIGKNQLREVSALLSRTPHEEQTALFVAIAILGPIALYSAYIGIEARVLNGSGEAGLVLDQATGVTINSTSTGYLNDAQYMLGSLVLLSMVCLKGLFVRLAILAAFLIVRLSIGNDRWTVVFLLCSLGILTSARRGNYRIPLWVYLAAVPAFAIFTLLGEARYFIRDLFFGTALSSGQPAEVKTIIDRLNGPDIANFEFLAFIVNTVPDRTGTYSYFAQWLQLFTEPIPRILWADKPVGAPISLFSLNHYGNFFFYSRGMIGDAYMSLGIPGVVIVAGVFGRLISATARKLMSGGMGKPGVVLGIVILPLTIQWLRDGGVVQITKFVMWNSLPVLLWSFARSQLKKKRRLTRLRGVYQ</sequence>
<feature type="transmembrane region" description="Helical" evidence="1">
    <location>
        <begin position="116"/>
        <end position="137"/>
    </location>
</feature>
<feature type="transmembrane region" description="Helical" evidence="1">
    <location>
        <begin position="32"/>
        <end position="49"/>
    </location>
</feature>